<sequence length="228" mass="25549">MDQLIAHLSVPNFFNAPLAWHSLPYILQGLPLTIELTIVSFIGQLILGFILTLGQMSKKKLIFGITRTYISFMRGTPILVILFLIYFGLPYANYQIPAFSAAALAFILNGAAFVSEIFRSAFLGVDKGQYDAAKSLGMPYFKIIRYIIFPQALRIAIPALGNVILDLFKGTSLAAMITVSEMFMHAKIVAGRNFDYMTIYIEIALVYWACCSLITWGQSHLEKHLDYN</sequence>
<dbReference type="NCBIfam" id="TIGR01726">
    <property type="entry name" value="HEQRo_perm_3TM"/>
    <property type="match status" value="1"/>
</dbReference>
<dbReference type="PROSITE" id="PS50928">
    <property type="entry name" value="ABC_TM1"/>
    <property type="match status" value="1"/>
</dbReference>
<dbReference type="InterPro" id="IPR035906">
    <property type="entry name" value="MetI-like_sf"/>
</dbReference>
<keyword evidence="2 8" id="KW-0813">Transport</keyword>
<keyword evidence="7 8" id="KW-0472">Membrane</keyword>
<keyword evidence="5" id="KW-0029">Amino-acid transport</keyword>
<feature type="domain" description="ABC transmembrane type-1" evidence="9">
    <location>
        <begin position="30"/>
        <end position="215"/>
    </location>
</feature>
<evidence type="ECO:0000256" key="2">
    <source>
        <dbReference type="ARBA" id="ARBA00022448"/>
    </source>
</evidence>
<dbReference type="Pfam" id="PF00528">
    <property type="entry name" value="BPD_transp_1"/>
    <property type="match status" value="1"/>
</dbReference>
<dbReference type="PANTHER" id="PTHR30614">
    <property type="entry name" value="MEMBRANE COMPONENT OF AMINO ACID ABC TRANSPORTER"/>
    <property type="match status" value="1"/>
</dbReference>
<dbReference type="EMBL" id="JAGMVS010000062">
    <property type="protein sequence ID" value="MCM2437331.1"/>
    <property type="molecule type" value="Genomic_DNA"/>
</dbReference>
<evidence type="ECO:0000313" key="10">
    <source>
        <dbReference type="EMBL" id="MCM2437331.1"/>
    </source>
</evidence>
<dbReference type="Gene3D" id="1.10.3720.10">
    <property type="entry name" value="MetI-like"/>
    <property type="match status" value="1"/>
</dbReference>
<comment type="caution">
    <text evidence="10">The sequence shown here is derived from an EMBL/GenBank/DDBJ whole genome shotgun (WGS) entry which is preliminary data.</text>
</comment>
<comment type="subcellular location">
    <subcellularLocation>
        <location evidence="1 8">Cell membrane</location>
        <topology evidence="1 8">Multi-pass membrane protein</topology>
    </subcellularLocation>
</comment>
<keyword evidence="3" id="KW-1003">Cell membrane</keyword>
<feature type="transmembrane region" description="Helical" evidence="8">
    <location>
        <begin position="196"/>
        <end position="216"/>
    </location>
</feature>
<feature type="transmembrane region" description="Helical" evidence="8">
    <location>
        <begin position="98"/>
        <end position="122"/>
    </location>
</feature>
<keyword evidence="6 8" id="KW-1133">Transmembrane helix</keyword>
<comment type="similarity">
    <text evidence="8">Belongs to the binding-protein-dependent transport system permease family.</text>
</comment>
<protein>
    <submittedName>
        <fullName evidence="10">Amino acid ABC transporter permease</fullName>
    </submittedName>
</protein>
<evidence type="ECO:0000259" key="9">
    <source>
        <dbReference type="PROSITE" id="PS50928"/>
    </source>
</evidence>
<evidence type="ECO:0000256" key="8">
    <source>
        <dbReference type="RuleBase" id="RU363032"/>
    </source>
</evidence>
<feature type="transmembrane region" description="Helical" evidence="8">
    <location>
        <begin position="25"/>
        <end position="51"/>
    </location>
</feature>
<evidence type="ECO:0000256" key="4">
    <source>
        <dbReference type="ARBA" id="ARBA00022692"/>
    </source>
</evidence>
<accession>A0ABT0VHL5</accession>
<evidence type="ECO:0000256" key="5">
    <source>
        <dbReference type="ARBA" id="ARBA00022970"/>
    </source>
</evidence>
<gene>
    <name evidence="10" type="ORF">KAK10_05340</name>
</gene>
<dbReference type="SUPFAM" id="SSF161098">
    <property type="entry name" value="MetI-like"/>
    <property type="match status" value="1"/>
</dbReference>
<feature type="transmembrane region" description="Helical" evidence="8">
    <location>
        <begin position="72"/>
        <end position="92"/>
    </location>
</feature>
<dbReference type="InterPro" id="IPR043429">
    <property type="entry name" value="ArtM/GltK/GlnP/TcyL/YhdX-like"/>
</dbReference>
<proteinExistence type="inferred from homology"/>
<name>A0ABT0VHL5_9LACO</name>
<dbReference type="RefSeq" id="WP_205142809.1">
    <property type="nucleotide sequence ID" value="NZ_JAFBDN010000001.1"/>
</dbReference>
<dbReference type="InterPro" id="IPR010065">
    <property type="entry name" value="AA_ABC_transptr_permease_3TM"/>
</dbReference>
<organism evidence="10 11">
    <name type="scientific">Periweissella beninensis</name>
    <dbReference type="NCBI Taxonomy" id="504936"/>
    <lineage>
        <taxon>Bacteria</taxon>
        <taxon>Bacillati</taxon>
        <taxon>Bacillota</taxon>
        <taxon>Bacilli</taxon>
        <taxon>Lactobacillales</taxon>
        <taxon>Lactobacillaceae</taxon>
        <taxon>Periweissella</taxon>
    </lineage>
</organism>
<keyword evidence="11" id="KW-1185">Reference proteome</keyword>
<evidence type="ECO:0000256" key="6">
    <source>
        <dbReference type="ARBA" id="ARBA00022989"/>
    </source>
</evidence>
<evidence type="ECO:0000256" key="1">
    <source>
        <dbReference type="ARBA" id="ARBA00004651"/>
    </source>
</evidence>
<evidence type="ECO:0000256" key="7">
    <source>
        <dbReference type="ARBA" id="ARBA00023136"/>
    </source>
</evidence>
<dbReference type="Proteomes" id="UP001057481">
    <property type="component" value="Unassembled WGS sequence"/>
</dbReference>
<dbReference type="CDD" id="cd06261">
    <property type="entry name" value="TM_PBP2"/>
    <property type="match status" value="1"/>
</dbReference>
<evidence type="ECO:0000313" key="11">
    <source>
        <dbReference type="Proteomes" id="UP001057481"/>
    </source>
</evidence>
<evidence type="ECO:0000256" key="3">
    <source>
        <dbReference type="ARBA" id="ARBA00022475"/>
    </source>
</evidence>
<keyword evidence="4 8" id="KW-0812">Transmembrane</keyword>
<dbReference type="InterPro" id="IPR000515">
    <property type="entry name" value="MetI-like"/>
</dbReference>
<dbReference type="PANTHER" id="PTHR30614:SF0">
    <property type="entry name" value="L-CYSTINE TRANSPORT SYSTEM PERMEASE PROTEIN TCYL"/>
    <property type="match status" value="1"/>
</dbReference>
<reference evidence="10" key="1">
    <citation type="submission" date="2021-04" db="EMBL/GenBank/DDBJ databases">
        <title>Taxonomic assessment of Weissella genus.</title>
        <authorList>
            <person name="Fanelli F."/>
            <person name="Chieffi D."/>
            <person name="Dell'Aquila A."/>
            <person name="Gyu-Sung C."/>
            <person name="Franz C.M.A.P."/>
            <person name="Fusco V."/>
        </authorList>
    </citation>
    <scope>NUCLEOTIDE SEQUENCE</scope>
    <source>
        <strain evidence="10">LMG 25373</strain>
    </source>
</reference>